<name>A0AAJ0GFF2_9PEZI</name>
<dbReference type="Proteomes" id="UP001271007">
    <property type="component" value="Unassembled WGS sequence"/>
</dbReference>
<evidence type="ECO:0000313" key="2">
    <source>
        <dbReference type="Proteomes" id="UP001271007"/>
    </source>
</evidence>
<evidence type="ECO:0000313" key="1">
    <source>
        <dbReference type="EMBL" id="KAK3056521.1"/>
    </source>
</evidence>
<dbReference type="EMBL" id="JAWDJX010000005">
    <property type="protein sequence ID" value="KAK3056521.1"/>
    <property type="molecule type" value="Genomic_DNA"/>
</dbReference>
<accession>A0AAJ0GFF2</accession>
<proteinExistence type="predicted"/>
<keyword evidence="2" id="KW-1185">Reference proteome</keyword>
<dbReference type="AlphaFoldDB" id="A0AAJ0GFF2"/>
<organism evidence="1 2">
    <name type="scientific">Extremus antarcticus</name>
    <dbReference type="NCBI Taxonomy" id="702011"/>
    <lineage>
        <taxon>Eukaryota</taxon>
        <taxon>Fungi</taxon>
        <taxon>Dikarya</taxon>
        <taxon>Ascomycota</taxon>
        <taxon>Pezizomycotina</taxon>
        <taxon>Dothideomycetes</taxon>
        <taxon>Dothideomycetidae</taxon>
        <taxon>Mycosphaerellales</taxon>
        <taxon>Extremaceae</taxon>
        <taxon>Extremus</taxon>
    </lineage>
</organism>
<sequence>MVIADFFWLDDAKFAAALMNASDAELIFGDKHNVRKRKGGKLGAWVGAAQAPYTLGISFLGSGIAIRNRAVAKRRLDMIHAELLRRGLDKHAEVWKDAAFATLAVGAGSVIGIGFAPGVEHAAQAACAAGAEQTASYLTGVAASQVLQHSGALATETATAGITDPDAWRWKPAPQKFVEMAEQQFVYGNTYVVAAPQYSQYSYYPPAPRY</sequence>
<comment type="caution">
    <text evidence="1">The sequence shown here is derived from an EMBL/GenBank/DDBJ whole genome shotgun (WGS) entry which is preliminary data.</text>
</comment>
<protein>
    <submittedName>
        <fullName evidence="1">Uncharacterized protein</fullName>
    </submittedName>
</protein>
<gene>
    <name evidence="1" type="ORF">LTR09_002314</name>
</gene>
<reference evidence="1" key="1">
    <citation type="submission" date="2023-04" db="EMBL/GenBank/DDBJ databases">
        <title>Black Yeasts Isolated from many extreme environments.</title>
        <authorList>
            <person name="Coleine C."/>
            <person name="Stajich J.E."/>
            <person name="Selbmann L."/>
        </authorList>
    </citation>
    <scope>NUCLEOTIDE SEQUENCE</scope>
    <source>
        <strain evidence="1">CCFEE 5312</strain>
    </source>
</reference>